<feature type="compositionally biased region" description="Basic residues" evidence="2">
    <location>
        <begin position="108"/>
        <end position="123"/>
    </location>
</feature>
<feature type="domain" description="Sm" evidence="3">
    <location>
        <begin position="1"/>
        <end position="70"/>
    </location>
</feature>
<gene>
    <name evidence="4" type="ORF">J8A68_002624</name>
</gene>
<evidence type="ECO:0000259" key="3">
    <source>
        <dbReference type="PROSITE" id="PS52002"/>
    </source>
</evidence>
<protein>
    <submittedName>
        <fullName evidence="4">Smd1</fullName>
    </submittedName>
</protein>
<feature type="region of interest" description="Disordered" evidence="2">
    <location>
        <begin position="86"/>
        <end position="123"/>
    </location>
</feature>
<dbReference type="InterPro" id="IPR001163">
    <property type="entry name" value="Sm_dom_euk/arc"/>
</dbReference>
<dbReference type="SMART" id="SM00651">
    <property type="entry name" value="Sm"/>
    <property type="match status" value="1"/>
</dbReference>
<evidence type="ECO:0000256" key="2">
    <source>
        <dbReference type="SAM" id="MobiDB-lite"/>
    </source>
</evidence>
<dbReference type="AlphaFoldDB" id="A0A8J5UXU9"/>
<dbReference type="Pfam" id="PF01423">
    <property type="entry name" value="LSM"/>
    <property type="match status" value="1"/>
</dbReference>
<name>A0A8J5UXU9_9ASCO</name>
<organism evidence="4 5">
    <name type="scientific">[Candida] subhashii</name>
    <dbReference type="NCBI Taxonomy" id="561895"/>
    <lineage>
        <taxon>Eukaryota</taxon>
        <taxon>Fungi</taxon>
        <taxon>Dikarya</taxon>
        <taxon>Ascomycota</taxon>
        <taxon>Saccharomycotina</taxon>
        <taxon>Pichiomycetes</taxon>
        <taxon>Debaryomycetaceae</taxon>
        <taxon>Spathaspora</taxon>
    </lineage>
</organism>
<dbReference type="EMBL" id="JAGSYN010000115">
    <property type="protein sequence ID" value="KAG7663875.1"/>
    <property type="molecule type" value="Genomic_DNA"/>
</dbReference>
<comment type="caution">
    <text evidence="4">The sequence shown here is derived from an EMBL/GenBank/DDBJ whole genome shotgun (WGS) entry which is preliminary data.</text>
</comment>
<dbReference type="InterPro" id="IPR047575">
    <property type="entry name" value="Sm"/>
</dbReference>
<keyword evidence="5" id="KW-1185">Reference proteome</keyword>
<proteinExistence type="predicted"/>
<evidence type="ECO:0000313" key="5">
    <source>
        <dbReference type="Proteomes" id="UP000694255"/>
    </source>
</evidence>
<dbReference type="PANTHER" id="PTHR23338">
    <property type="entry name" value="SMALL NUCLEAR RIBONUCLEOPROTEIN SM"/>
    <property type="match status" value="1"/>
</dbReference>
<dbReference type="InterPro" id="IPR027141">
    <property type="entry name" value="LSm4/Sm_D1/D3"/>
</dbReference>
<keyword evidence="1" id="KW-0687">Ribonucleoprotein</keyword>
<accession>A0A8J5UXU9</accession>
<dbReference type="GO" id="GO:0097525">
    <property type="term" value="C:spliceosomal snRNP complex"/>
    <property type="evidence" value="ECO:0007669"/>
    <property type="project" value="UniProtKB-ARBA"/>
</dbReference>
<dbReference type="OrthoDB" id="9626941at2759"/>
<dbReference type="PROSITE" id="PS52002">
    <property type="entry name" value="SM"/>
    <property type="match status" value="1"/>
</dbReference>
<reference evidence="4 5" key="1">
    <citation type="journal article" date="2021" name="DNA Res.">
        <title>Genome analysis of Candida subhashii reveals its hybrid nature and dual mitochondrial genome conformations.</title>
        <authorList>
            <person name="Mixao V."/>
            <person name="Hegedusova E."/>
            <person name="Saus E."/>
            <person name="Pryszcz L.P."/>
            <person name="Cillingova A."/>
            <person name="Nosek J."/>
            <person name="Gabaldon T."/>
        </authorList>
    </citation>
    <scope>NUCLEOTIDE SEQUENCE [LARGE SCALE GENOMIC DNA]</scope>
    <source>
        <strain evidence="4 5">CBS 10753</strain>
    </source>
</reference>
<evidence type="ECO:0000256" key="1">
    <source>
        <dbReference type="ARBA" id="ARBA00023274"/>
    </source>
</evidence>
<feature type="compositionally biased region" description="Gly residues" evidence="2">
    <location>
        <begin position="96"/>
        <end position="105"/>
    </location>
</feature>
<dbReference type="RefSeq" id="XP_049264107.1">
    <property type="nucleotide sequence ID" value="XM_049406394.1"/>
</dbReference>
<dbReference type="GO" id="GO:0003723">
    <property type="term" value="F:RNA binding"/>
    <property type="evidence" value="ECO:0007669"/>
    <property type="project" value="InterPro"/>
</dbReference>
<sequence length="123" mass="13145">MNIPNSTNQPITVELKNGTSITGNLLSCSPTMNLSLKNVKLQQQFQDPSLLNYINIRGNQIRQIILPDQLNIDSILTKCATNNKIKGHGAGPAAAAGGGATGGGNIRKPFKPKSQQGRRSRPI</sequence>
<dbReference type="GeneID" id="73469425"/>
<evidence type="ECO:0000313" key="4">
    <source>
        <dbReference type="EMBL" id="KAG7663875.1"/>
    </source>
</evidence>
<dbReference type="GO" id="GO:0006396">
    <property type="term" value="P:RNA processing"/>
    <property type="evidence" value="ECO:0007669"/>
    <property type="project" value="InterPro"/>
</dbReference>
<dbReference type="Proteomes" id="UP000694255">
    <property type="component" value="Unassembled WGS sequence"/>
</dbReference>